<dbReference type="EMBL" id="JAQOWY010000078">
    <property type="protein sequence ID" value="KAK1852280.1"/>
    <property type="molecule type" value="Genomic_DNA"/>
</dbReference>
<protein>
    <submittedName>
        <fullName evidence="2">Uncharacterized protein</fullName>
    </submittedName>
</protein>
<feature type="region of interest" description="Disordered" evidence="1">
    <location>
        <begin position="42"/>
        <end position="61"/>
    </location>
</feature>
<feature type="region of interest" description="Disordered" evidence="1">
    <location>
        <begin position="1"/>
        <end position="31"/>
    </location>
</feature>
<name>A0AAD9AT91_9PEZI</name>
<dbReference type="AlphaFoldDB" id="A0AAD9AT91"/>
<accession>A0AAD9AT91</accession>
<organism evidence="2 3">
    <name type="scientific">Colletotrichum chrysophilum</name>
    <dbReference type="NCBI Taxonomy" id="1836956"/>
    <lineage>
        <taxon>Eukaryota</taxon>
        <taxon>Fungi</taxon>
        <taxon>Dikarya</taxon>
        <taxon>Ascomycota</taxon>
        <taxon>Pezizomycotina</taxon>
        <taxon>Sordariomycetes</taxon>
        <taxon>Hypocreomycetidae</taxon>
        <taxon>Glomerellales</taxon>
        <taxon>Glomerellaceae</taxon>
        <taxon>Colletotrichum</taxon>
        <taxon>Colletotrichum gloeosporioides species complex</taxon>
    </lineage>
</organism>
<dbReference type="Proteomes" id="UP001243330">
    <property type="component" value="Unassembled WGS sequence"/>
</dbReference>
<keyword evidence="3" id="KW-1185">Reference proteome</keyword>
<sequence>MITIAAETNGFGASLVHPRPNPTSPTVGMSEDVGQVRCLQRRVPSVRTPEPSPSPTPRSSPILLFCLRGELFAKRLSPTPYTESCGFSVIKIRQCCPWKISKDMCVPSLS</sequence>
<evidence type="ECO:0000313" key="3">
    <source>
        <dbReference type="Proteomes" id="UP001243330"/>
    </source>
</evidence>
<reference evidence="2" key="1">
    <citation type="submission" date="2023-01" db="EMBL/GenBank/DDBJ databases">
        <title>Colletotrichum chrysophilum M932 genome sequence.</title>
        <authorList>
            <person name="Baroncelli R."/>
        </authorList>
    </citation>
    <scope>NUCLEOTIDE SEQUENCE</scope>
    <source>
        <strain evidence="2">M932</strain>
    </source>
</reference>
<evidence type="ECO:0000313" key="2">
    <source>
        <dbReference type="EMBL" id="KAK1852280.1"/>
    </source>
</evidence>
<evidence type="ECO:0000256" key="1">
    <source>
        <dbReference type="SAM" id="MobiDB-lite"/>
    </source>
</evidence>
<comment type="caution">
    <text evidence="2">The sequence shown here is derived from an EMBL/GenBank/DDBJ whole genome shotgun (WGS) entry which is preliminary data.</text>
</comment>
<gene>
    <name evidence="2" type="ORF">CCHR01_05094</name>
</gene>
<proteinExistence type="predicted"/>